<dbReference type="EMBL" id="JH651384">
    <property type="protein sequence ID" value="EIJ36596.1"/>
    <property type="molecule type" value="Genomic_DNA"/>
</dbReference>
<dbReference type="Proteomes" id="UP000005317">
    <property type="component" value="Unassembled WGS sequence"/>
</dbReference>
<dbReference type="Pfam" id="PF01724">
    <property type="entry name" value="DUF29"/>
    <property type="match status" value="1"/>
</dbReference>
<dbReference type="OrthoDB" id="5766125at2"/>
<evidence type="ECO:0008006" key="3">
    <source>
        <dbReference type="Google" id="ProtNLM"/>
    </source>
</evidence>
<evidence type="ECO:0000313" key="1">
    <source>
        <dbReference type="EMBL" id="EIJ36596.1"/>
    </source>
</evidence>
<name>A0A656HM41_THINJ</name>
<sequence length="145" mass="17021">MGAATKYDTDFYGWTQEQAELLRARRLDEIDLEHLIEEVESMGKSEESDLESRLEILFMHLLKWVYEPELRGKSWVNTIKEQRRKIPRRLKKNPGLKSKLEEILQEAYQDARESAADETGLPAQTFPKECPWALEAALNPEFWPE</sequence>
<dbReference type="InterPro" id="IPR002636">
    <property type="entry name" value="DUF29"/>
</dbReference>
<protein>
    <recommendedName>
        <fullName evidence="3">DUF29 domain-containing protein</fullName>
    </recommendedName>
</protein>
<dbReference type="RefSeq" id="WP_002710465.1">
    <property type="nucleotide sequence ID" value="NZ_JH651384.1"/>
</dbReference>
<accession>A0A656HM41</accession>
<organism evidence="1 2">
    <name type="scientific">Thiothrix nivea (strain ATCC 35100 / DSM 5205 / JP2)</name>
    <dbReference type="NCBI Taxonomy" id="870187"/>
    <lineage>
        <taxon>Bacteria</taxon>
        <taxon>Pseudomonadati</taxon>
        <taxon>Pseudomonadota</taxon>
        <taxon>Gammaproteobacteria</taxon>
        <taxon>Thiotrichales</taxon>
        <taxon>Thiotrichaceae</taxon>
        <taxon>Thiothrix</taxon>
    </lineage>
</organism>
<reference evidence="2" key="1">
    <citation type="journal article" date="2011" name="Stand. Genomic Sci.">
        <title>Genome sequence of the filamentous, gliding Thiothrix nivea neotype strain (JP2(T)).</title>
        <authorList>
            <person name="Lapidus A."/>
            <person name="Nolan M."/>
            <person name="Lucas S."/>
            <person name="Glavina Del Rio T."/>
            <person name="Tice H."/>
            <person name="Cheng J.F."/>
            <person name="Tapia R."/>
            <person name="Han C."/>
            <person name="Goodwin L."/>
            <person name="Pitluck S."/>
            <person name="Liolios K."/>
            <person name="Pagani I."/>
            <person name="Ivanova N."/>
            <person name="Huntemann M."/>
            <person name="Mavromatis K."/>
            <person name="Mikhailova N."/>
            <person name="Pati A."/>
            <person name="Chen A."/>
            <person name="Palaniappan K."/>
            <person name="Land M."/>
            <person name="Brambilla E.M."/>
            <person name="Rohde M."/>
            <person name="Abt B."/>
            <person name="Verbarg S."/>
            <person name="Goker M."/>
            <person name="Bristow J."/>
            <person name="Eisen J.A."/>
            <person name="Markowitz V."/>
            <person name="Hugenholtz P."/>
            <person name="Kyrpides N.C."/>
            <person name="Klenk H.P."/>
            <person name="Woyke T."/>
        </authorList>
    </citation>
    <scope>NUCLEOTIDE SEQUENCE [LARGE SCALE GENOMIC DNA]</scope>
    <source>
        <strain evidence="2">ATCC 35100 / DSM 5205 / JP2</strain>
    </source>
</reference>
<keyword evidence="2" id="KW-1185">Reference proteome</keyword>
<evidence type="ECO:0000313" key="2">
    <source>
        <dbReference type="Proteomes" id="UP000005317"/>
    </source>
</evidence>
<proteinExistence type="predicted"/>
<dbReference type="AlphaFoldDB" id="A0A656HM41"/>
<dbReference type="PANTHER" id="PTHR34235">
    <property type="entry name" value="SLR1203 PROTEIN-RELATED"/>
    <property type="match status" value="1"/>
</dbReference>
<gene>
    <name evidence="1" type="ORF">Thini_4104</name>
</gene>
<dbReference type="Gene3D" id="1.20.1220.20">
    <property type="entry name" value="Uncharcterised protein PF01724"/>
    <property type="match status" value="1"/>
</dbReference>